<comment type="caution">
    <text evidence="1">The sequence shown here is derived from an EMBL/GenBank/DDBJ whole genome shotgun (WGS) entry which is preliminary data.</text>
</comment>
<reference evidence="2" key="1">
    <citation type="journal article" date="2019" name="Int. J. Syst. Evol. Microbiol.">
        <title>The Global Catalogue of Microorganisms (GCM) 10K type strain sequencing project: providing services to taxonomists for standard genome sequencing and annotation.</title>
        <authorList>
            <consortium name="The Broad Institute Genomics Platform"/>
            <consortium name="The Broad Institute Genome Sequencing Center for Infectious Disease"/>
            <person name="Wu L."/>
            <person name="Ma J."/>
        </authorList>
    </citation>
    <scope>NUCLEOTIDE SEQUENCE [LARGE SCALE GENOMIC DNA]</scope>
    <source>
        <strain evidence="2">KCTC 23314</strain>
    </source>
</reference>
<sequence>MEGRPYWLVVDYRIRAWARDVLVDLARLERAGLLQSNDPWVRTFLTGMVDGTCDMVSKSKWLFCLEGLDEMRGVTVPAQRRAAA</sequence>
<accession>A0ABQ3GIP6</accession>
<keyword evidence="2" id="KW-1185">Reference proteome</keyword>
<name>A0ABQ3GIP6_9BURK</name>
<proteinExistence type="predicted"/>
<evidence type="ECO:0000313" key="1">
    <source>
        <dbReference type="EMBL" id="GHD05081.1"/>
    </source>
</evidence>
<evidence type="ECO:0000313" key="2">
    <source>
        <dbReference type="Proteomes" id="UP000626210"/>
    </source>
</evidence>
<gene>
    <name evidence="1" type="ORF">GCM10007320_66650</name>
</gene>
<dbReference type="EMBL" id="BMYK01000063">
    <property type="protein sequence ID" value="GHD05081.1"/>
    <property type="molecule type" value="Genomic_DNA"/>
</dbReference>
<dbReference type="Proteomes" id="UP000626210">
    <property type="component" value="Unassembled WGS sequence"/>
</dbReference>
<protein>
    <submittedName>
        <fullName evidence="1">Uncharacterized protein</fullName>
    </submittedName>
</protein>
<organism evidence="1 2">
    <name type="scientific">Pseudorhodoferax aquiterrae</name>
    <dbReference type="NCBI Taxonomy" id="747304"/>
    <lineage>
        <taxon>Bacteria</taxon>
        <taxon>Pseudomonadati</taxon>
        <taxon>Pseudomonadota</taxon>
        <taxon>Betaproteobacteria</taxon>
        <taxon>Burkholderiales</taxon>
        <taxon>Comamonadaceae</taxon>
    </lineage>
</organism>